<feature type="signal peptide" evidence="1">
    <location>
        <begin position="1"/>
        <end position="20"/>
    </location>
</feature>
<dbReference type="Pfam" id="PF22504">
    <property type="entry name" value="DUF6993"/>
    <property type="match status" value="1"/>
</dbReference>
<feature type="domain" description="DUF6993" evidence="2">
    <location>
        <begin position="68"/>
        <end position="143"/>
    </location>
</feature>
<evidence type="ECO:0000256" key="1">
    <source>
        <dbReference type="SAM" id="SignalP"/>
    </source>
</evidence>
<accession>A0A6L9XWD6</accession>
<evidence type="ECO:0000313" key="4">
    <source>
        <dbReference type="Proteomes" id="UP000474967"/>
    </source>
</evidence>
<evidence type="ECO:0000313" key="3">
    <source>
        <dbReference type="EMBL" id="NEN05740.1"/>
    </source>
</evidence>
<evidence type="ECO:0000259" key="2">
    <source>
        <dbReference type="Pfam" id="PF22504"/>
    </source>
</evidence>
<name>A0A6L9XWD6_9MICO</name>
<dbReference type="EMBL" id="JAAGWY010000001">
    <property type="protein sequence ID" value="NEN05740.1"/>
    <property type="molecule type" value="Genomic_DNA"/>
</dbReference>
<protein>
    <recommendedName>
        <fullName evidence="2">DUF6993 domain-containing protein</fullName>
    </recommendedName>
</protein>
<keyword evidence="1" id="KW-0732">Signal</keyword>
<proteinExistence type="predicted"/>
<sequence>MKATTLITVLLGTGSLLGLAGCADPVPEEPVPAPIPSVTPAPMPPKTPLQASHALFDETNLRTSNTVPTGGAAFLAGLEAAGFAADTLETTTDLTSVGLKAPSIQFAALVDSTCLIGQYGPGDTGYRSVIVAPLVTGGCLVGESHR</sequence>
<dbReference type="RefSeq" id="WP_163288914.1">
    <property type="nucleotide sequence ID" value="NZ_JAAGWY010000001.1"/>
</dbReference>
<dbReference type="InterPro" id="IPR054262">
    <property type="entry name" value="DUF6993"/>
</dbReference>
<comment type="caution">
    <text evidence="3">The sequence shown here is derived from an EMBL/GenBank/DDBJ whole genome shotgun (WGS) entry which is preliminary data.</text>
</comment>
<feature type="chain" id="PRO_5038909909" description="DUF6993 domain-containing protein" evidence="1">
    <location>
        <begin position="21"/>
        <end position="146"/>
    </location>
</feature>
<dbReference type="PROSITE" id="PS51257">
    <property type="entry name" value="PROKAR_LIPOPROTEIN"/>
    <property type="match status" value="1"/>
</dbReference>
<dbReference type="Proteomes" id="UP000474967">
    <property type="component" value="Unassembled WGS sequence"/>
</dbReference>
<organism evidence="3 4">
    <name type="scientific">Leifsonia tongyongensis</name>
    <dbReference type="NCBI Taxonomy" id="1268043"/>
    <lineage>
        <taxon>Bacteria</taxon>
        <taxon>Bacillati</taxon>
        <taxon>Actinomycetota</taxon>
        <taxon>Actinomycetes</taxon>
        <taxon>Micrococcales</taxon>
        <taxon>Microbacteriaceae</taxon>
        <taxon>Leifsonia</taxon>
    </lineage>
</organism>
<gene>
    <name evidence="3" type="ORF">G3T36_07625</name>
</gene>
<dbReference type="AlphaFoldDB" id="A0A6L9XWD6"/>
<keyword evidence="4" id="KW-1185">Reference proteome</keyword>
<reference evidence="3 4" key="1">
    <citation type="journal article" date="2014" name="J. Microbiol.">
        <title>Diaminobutyricibacter tongyongensis gen. nov., sp. nov. and Homoserinibacter gongjuensis gen. nov., sp. nov. belong to the family Microbacteriaceae.</title>
        <authorList>
            <person name="Kim S.J."/>
            <person name="Ahn J.H."/>
            <person name="Weon H.Y."/>
            <person name="Hamada M."/>
            <person name="Suzuki K."/>
            <person name="Kwon S.W."/>
        </authorList>
    </citation>
    <scope>NUCLEOTIDE SEQUENCE [LARGE SCALE GENOMIC DNA]</scope>
    <source>
        <strain evidence="3 4">NBRC 108724</strain>
    </source>
</reference>